<evidence type="ECO:0000256" key="5">
    <source>
        <dbReference type="RuleBase" id="RU003968"/>
    </source>
</evidence>
<dbReference type="Gene3D" id="3.30.560.10">
    <property type="entry name" value="Glucose Oxidase, domain 3"/>
    <property type="match status" value="1"/>
</dbReference>
<dbReference type="SUPFAM" id="SSF51905">
    <property type="entry name" value="FAD/NAD(P)-binding domain"/>
    <property type="match status" value="1"/>
</dbReference>
<dbReference type="SUPFAM" id="SSF54373">
    <property type="entry name" value="FAD-linked reductases, C-terminal domain"/>
    <property type="match status" value="1"/>
</dbReference>
<dbReference type="InterPro" id="IPR007867">
    <property type="entry name" value="GMC_OxRtase_C"/>
</dbReference>
<evidence type="ECO:0000256" key="4">
    <source>
        <dbReference type="ARBA" id="ARBA00022827"/>
    </source>
</evidence>
<dbReference type="Proteomes" id="UP000305888">
    <property type="component" value="Chromosome"/>
</dbReference>
<accession>A0A5B8FIP8</accession>
<dbReference type="PANTHER" id="PTHR11552">
    <property type="entry name" value="GLUCOSE-METHANOL-CHOLINE GMC OXIDOREDUCTASE"/>
    <property type="match status" value="1"/>
</dbReference>
<keyword evidence="3 5" id="KW-0285">Flavoprotein</keyword>
<dbReference type="RefSeq" id="WP_138576013.1">
    <property type="nucleotide sequence ID" value="NZ_CP040818.1"/>
</dbReference>
<reference evidence="7 8" key="1">
    <citation type="submission" date="2019-06" db="EMBL/GenBank/DDBJ databases">
        <title>Genome sequence of Rhodobacteraceae bacterium D4M1.</title>
        <authorList>
            <person name="Cao J."/>
        </authorList>
    </citation>
    <scope>NUCLEOTIDE SEQUENCE [LARGE SCALE GENOMIC DNA]</scope>
    <source>
        <strain evidence="7 8">D4M1</strain>
    </source>
</reference>
<comment type="cofactor">
    <cofactor evidence="1">
        <name>FAD</name>
        <dbReference type="ChEBI" id="CHEBI:57692"/>
    </cofactor>
</comment>
<dbReference type="AlphaFoldDB" id="A0A5B8FIP8"/>
<protein>
    <submittedName>
        <fullName evidence="7">Alcohol dehydrogenase</fullName>
    </submittedName>
</protein>
<sequence length="542" mass="57733">MFDTIIVGAGSAGCVLASRLSADPDRRVLLLEAGGQPPINSKVPSDWVTLFNTAADWGYYTVAQPGCRGRRIFWPRGKMVGGSGAMNAMIYIRGLPSDFDGWEAMGCPGWGWADVLPDFIATEGNTGRTDPAYHGTSGPLHVEDVAWTHPWERAWIEAGVAAGYPANPDFNGPEQEGFGLFQFTIREGARSGTSRAFLEGALPRPNLTLKTGVHITRVILEGGRAKGVEYLENGVLQRVCADAEVVLCAGSIGSCQTLMLSGVGPADELAAAGVTPVLDIPQVGKNMQDHINIPFSYYTKEEGGIGAWDEAFLTESFAEWEQAKTGPRTSAWVAAGAHVRSRPDVEPDLQFYGAASPHRDYARFLASKSGMTFHCTLQRPESRGEMRLRSANPLDHPDLDPKYFVSDPSGRDIATLVEAIRIQRRVAATEPLAGILGAEMQPSAECRSDAELETYIRGHCTTLYHVAGTLRMGTDAAAPVDPASFAVKGIEGLHVADASLFPKMISGNTNTTTVLIAERAARAIAGSVPATATATATAGTGA</sequence>
<dbReference type="GO" id="GO:0050660">
    <property type="term" value="F:flavin adenine dinucleotide binding"/>
    <property type="evidence" value="ECO:0007669"/>
    <property type="project" value="InterPro"/>
</dbReference>
<dbReference type="Pfam" id="PF00732">
    <property type="entry name" value="GMC_oxred_N"/>
    <property type="match status" value="1"/>
</dbReference>
<feature type="domain" description="Glucose-methanol-choline oxidoreductase N-terminal" evidence="6">
    <location>
        <begin position="77"/>
        <end position="100"/>
    </location>
</feature>
<dbReference type="InterPro" id="IPR000172">
    <property type="entry name" value="GMC_OxRdtase_N"/>
</dbReference>
<dbReference type="EMBL" id="CP040818">
    <property type="protein sequence ID" value="QDL93348.1"/>
    <property type="molecule type" value="Genomic_DNA"/>
</dbReference>
<dbReference type="InterPro" id="IPR012132">
    <property type="entry name" value="GMC_OxRdtase"/>
</dbReference>
<dbReference type="Pfam" id="PF05199">
    <property type="entry name" value="GMC_oxred_C"/>
    <property type="match status" value="1"/>
</dbReference>
<comment type="similarity">
    <text evidence="2 5">Belongs to the GMC oxidoreductase family.</text>
</comment>
<name>A0A5B8FIP8_9RHOB</name>
<evidence type="ECO:0000256" key="1">
    <source>
        <dbReference type="ARBA" id="ARBA00001974"/>
    </source>
</evidence>
<evidence type="ECO:0000313" key="8">
    <source>
        <dbReference type="Proteomes" id="UP000305888"/>
    </source>
</evidence>
<dbReference type="InterPro" id="IPR036188">
    <property type="entry name" value="FAD/NAD-bd_sf"/>
</dbReference>
<evidence type="ECO:0000256" key="2">
    <source>
        <dbReference type="ARBA" id="ARBA00010790"/>
    </source>
</evidence>
<gene>
    <name evidence="7" type="ORF">FDP22_17105</name>
</gene>
<evidence type="ECO:0000259" key="6">
    <source>
        <dbReference type="PROSITE" id="PS00623"/>
    </source>
</evidence>
<dbReference type="PIRSF" id="PIRSF000137">
    <property type="entry name" value="Alcohol_oxidase"/>
    <property type="match status" value="1"/>
</dbReference>
<keyword evidence="4 5" id="KW-0274">FAD</keyword>
<evidence type="ECO:0000256" key="3">
    <source>
        <dbReference type="ARBA" id="ARBA00022630"/>
    </source>
</evidence>
<dbReference type="KEGG" id="ppru:FDP22_17105"/>
<dbReference type="OrthoDB" id="9785276at2"/>
<evidence type="ECO:0000313" key="7">
    <source>
        <dbReference type="EMBL" id="QDL93348.1"/>
    </source>
</evidence>
<organism evidence="7 8">
    <name type="scientific">Paroceanicella profunda</name>
    <dbReference type="NCBI Taxonomy" id="2579971"/>
    <lineage>
        <taxon>Bacteria</taxon>
        <taxon>Pseudomonadati</taxon>
        <taxon>Pseudomonadota</taxon>
        <taxon>Alphaproteobacteria</taxon>
        <taxon>Rhodobacterales</taxon>
        <taxon>Paracoccaceae</taxon>
        <taxon>Paroceanicella</taxon>
    </lineage>
</organism>
<dbReference type="GO" id="GO:0016614">
    <property type="term" value="F:oxidoreductase activity, acting on CH-OH group of donors"/>
    <property type="evidence" value="ECO:0007669"/>
    <property type="project" value="InterPro"/>
</dbReference>
<dbReference type="PROSITE" id="PS00623">
    <property type="entry name" value="GMC_OXRED_1"/>
    <property type="match status" value="1"/>
</dbReference>
<dbReference type="Gene3D" id="3.50.50.60">
    <property type="entry name" value="FAD/NAD(P)-binding domain"/>
    <property type="match status" value="1"/>
</dbReference>
<dbReference type="PANTHER" id="PTHR11552:SF147">
    <property type="entry name" value="CHOLINE DEHYDROGENASE, MITOCHONDRIAL"/>
    <property type="match status" value="1"/>
</dbReference>
<proteinExistence type="inferred from homology"/>
<keyword evidence="8" id="KW-1185">Reference proteome</keyword>